<dbReference type="Proteomes" id="UP000045545">
    <property type="component" value="Unassembled WGS sequence"/>
</dbReference>
<keyword evidence="3" id="KW-1185">Reference proteome</keyword>
<dbReference type="EMBL" id="CGIH01000029">
    <property type="protein sequence ID" value="CFX77989.1"/>
    <property type="molecule type" value="Genomic_DNA"/>
</dbReference>
<dbReference type="Gene3D" id="3.40.50.12780">
    <property type="entry name" value="N-terminal domain of ligase-like"/>
    <property type="match status" value="1"/>
</dbReference>
<dbReference type="Pfam" id="PF00501">
    <property type="entry name" value="AMP-binding"/>
    <property type="match status" value="1"/>
</dbReference>
<dbReference type="InterPro" id="IPR000873">
    <property type="entry name" value="AMP-dep_synth/lig_dom"/>
</dbReference>
<name>A0A0E4GE81_9FIRM</name>
<evidence type="ECO:0000259" key="1">
    <source>
        <dbReference type="Pfam" id="PF00501"/>
    </source>
</evidence>
<evidence type="ECO:0000313" key="2">
    <source>
        <dbReference type="EMBL" id="CFX77989.1"/>
    </source>
</evidence>
<feature type="domain" description="AMP-dependent synthetase/ligase" evidence="1">
    <location>
        <begin position="98"/>
        <end position="264"/>
    </location>
</feature>
<proteinExistence type="predicted"/>
<accession>A0A0E4GE81</accession>
<keyword evidence="2" id="KW-0436">Ligase</keyword>
<protein>
    <submittedName>
        <fullName evidence="2">AMP-dependent synthetase/ligase</fullName>
    </submittedName>
</protein>
<dbReference type="InterPro" id="IPR042099">
    <property type="entry name" value="ANL_N_sf"/>
</dbReference>
<dbReference type="SUPFAM" id="SSF56801">
    <property type="entry name" value="Acetyl-CoA synthetase-like"/>
    <property type="match status" value="1"/>
</dbReference>
<organism evidence="2 3">
    <name type="scientific">Syntrophomonas zehnderi OL-4</name>
    <dbReference type="NCBI Taxonomy" id="690567"/>
    <lineage>
        <taxon>Bacteria</taxon>
        <taxon>Bacillati</taxon>
        <taxon>Bacillota</taxon>
        <taxon>Clostridia</taxon>
        <taxon>Eubacteriales</taxon>
        <taxon>Syntrophomonadaceae</taxon>
        <taxon>Syntrophomonas</taxon>
    </lineage>
</organism>
<sequence>MDTHKELESLNRILAYCQNSAFYRDRIPNHALKTWQEFKALPLTTKADLRKHSPFGLLAASPNLLYQYHESFGTTGIPISSWFTREDIEDTVKILQAWGGGFNPHDIVLIRFPYAISSPAHLVQAAAQAQGACVIPASSRSTVSPFPRIVNMLQKLKVTVIAGLPLQMVLIAETAELMGLNPRDSFPELRAIFTAGEALPAPRRELLENIWGKPVFDHYGMTEFGPVVVDCACQVPHPQDDYFYLEILKDDLKSEVEPGEIGFLVITTLKRQGSPLIRYMTGDRAQMTEWICPCGRKVILKIRGRQEDIIKVDDRQFDRWDLEEIVSQLPGRRFWAAGPIKEGIHIIAEQEKSEDQIGKELHDLLEQRYRMKLKIDIVPAGTLFDRSELLDIGVVGKPQYIYTAAEMEQMAYLKSART</sequence>
<dbReference type="GO" id="GO:0016874">
    <property type="term" value="F:ligase activity"/>
    <property type="evidence" value="ECO:0007669"/>
    <property type="project" value="UniProtKB-KW"/>
</dbReference>
<reference evidence="2 3" key="1">
    <citation type="submission" date="2015-03" db="EMBL/GenBank/DDBJ databases">
        <authorList>
            <person name="Murphy D."/>
        </authorList>
    </citation>
    <scope>NUCLEOTIDE SEQUENCE [LARGE SCALE GENOMIC DNA]</scope>
    <source>
        <strain evidence="2 3">OL-4</strain>
    </source>
</reference>
<dbReference type="AlphaFoldDB" id="A0A0E4GE81"/>
<gene>
    <name evidence="2" type="ORF">1862</name>
</gene>
<dbReference type="PANTHER" id="PTHR43845">
    <property type="entry name" value="BLR5969 PROTEIN"/>
    <property type="match status" value="1"/>
</dbReference>
<dbReference type="PANTHER" id="PTHR43845:SF1">
    <property type="entry name" value="BLR5969 PROTEIN"/>
    <property type="match status" value="1"/>
</dbReference>
<evidence type="ECO:0000313" key="3">
    <source>
        <dbReference type="Proteomes" id="UP000045545"/>
    </source>
</evidence>
<dbReference type="STRING" id="690567.1862"/>
<dbReference type="RefSeq" id="WP_046498038.1">
    <property type="nucleotide sequence ID" value="NZ_CGIH01000029.1"/>
</dbReference>